<name>A0A0G2FJ50_9PEZI</name>
<dbReference type="PRINTS" id="PR00991">
    <property type="entry name" value="6PFRUCTKNASE"/>
</dbReference>
<keyword evidence="4" id="KW-0808">Transferase</keyword>
<dbReference type="Gene3D" id="3.40.50.300">
    <property type="entry name" value="P-loop containing nucleotide triphosphate hydrolases"/>
    <property type="match status" value="1"/>
</dbReference>
<dbReference type="GO" id="GO:0003873">
    <property type="term" value="F:6-phosphofructo-2-kinase activity"/>
    <property type="evidence" value="ECO:0007669"/>
    <property type="project" value="InterPro"/>
</dbReference>
<proteinExistence type="predicted"/>
<dbReference type="STRING" id="1214573.A0A0G2FJ50"/>
<dbReference type="FunFam" id="3.40.50.300:FF:001280">
    <property type="entry name" value="Related to 6-phosphofructo-2-kinase"/>
    <property type="match status" value="1"/>
</dbReference>
<dbReference type="InterPro" id="IPR027417">
    <property type="entry name" value="P-loop_NTPase"/>
</dbReference>
<dbReference type="InterPro" id="IPR003094">
    <property type="entry name" value="6Pfruct_kin"/>
</dbReference>
<evidence type="ECO:0000313" key="5">
    <source>
        <dbReference type="Proteomes" id="UP000034680"/>
    </source>
</evidence>
<evidence type="ECO:0000259" key="3">
    <source>
        <dbReference type="Pfam" id="PF01591"/>
    </source>
</evidence>
<dbReference type="SUPFAM" id="SSF52540">
    <property type="entry name" value="P-loop containing nucleoside triphosphate hydrolases"/>
    <property type="match status" value="1"/>
</dbReference>
<reference evidence="4 5" key="1">
    <citation type="submission" date="2015-05" db="EMBL/GenBank/DDBJ databases">
        <title>Distinctive expansion of gene families associated with plant cell wall degradation and secondary metabolism in the genomes of grapevine trunk pathogens.</title>
        <authorList>
            <person name="Lawrence D.P."/>
            <person name="Travadon R."/>
            <person name="Rolshausen P.E."/>
            <person name="Baumgartner K."/>
        </authorList>
    </citation>
    <scope>NUCLEOTIDE SEQUENCE [LARGE SCALE GENOMIC DNA]</scope>
    <source>
        <strain evidence="4">DA912</strain>
    </source>
</reference>
<dbReference type="GO" id="GO:0006003">
    <property type="term" value="P:fructose 2,6-bisphosphate metabolic process"/>
    <property type="evidence" value="ECO:0007669"/>
    <property type="project" value="InterPro"/>
</dbReference>
<dbReference type="PIRSF" id="PIRSF000709">
    <property type="entry name" value="6PFK_2-Ptase"/>
    <property type="match status" value="1"/>
</dbReference>
<dbReference type="InterPro" id="IPR029033">
    <property type="entry name" value="His_PPase_superfam"/>
</dbReference>
<keyword evidence="4" id="KW-0418">Kinase</keyword>
<dbReference type="EMBL" id="LCUC01000207">
    <property type="protein sequence ID" value="KKY34397.1"/>
    <property type="molecule type" value="Genomic_DNA"/>
</dbReference>
<dbReference type="SUPFAM" id="SSF53254">
    <property type="entry name" value="Phosphoglycerate mutase-like"/>
    <property type="match status" value="1"/>
</dbReference>
<gene>
    <name evidence="4" type="ORF">UCDDA912_g05646</name>
</gene>
<keyword evidence="5" id="KW-1185">Reference proteome</keyword>
<evidence type="ECO:0000256" key="2">
    <source>
        <dbReference type="ARBA" id="ARBA00022840"/>
    </source>
</evidence>
<dbReference type="PANTHER" id="PTHR10606">
    <property type="entry name" value="6-PHOSPHOFRUCTO-2-KINASE/FRUCTOSE-2,6-BISPHOSPHATASE"/>
    <property type="match status" value="1"/>
</dbReference>
<feature type="domain" description="6-phosphofructo-2-kinase" evidence="3">
    <location>
        <begin position="68"/>
        <end position="288"/>
    </location>
</feature>
<sequence length="519" mass="58945">MATTRSTARLKTRPEIGDDLDVQTADPSRTAEIAANAPRYRRKSSTFIDAIHDVTEDQDMAPAQLYSTMSGRLFHSGRIAIAMVGLPARGKTHICVSMARYLAWLGVKTRIFHLGDYRRATVGPGGHVPEDYFFPNATPSSVMLRQKILKKCREDIYAWLNHENGQVAIYDAVNPTAAGRRSLAKEFAKHDVQTLFLESYVNDDKILRENARNVKIHSPDFHGMDPDEAAKLYLRRIEMKIPVFETMNENELNYVKMINAGQGFFYNNVSFNYLSHRIVFYLTNLHIKSRTTFFVRAGAATEEDSYKADGGLSEPGKAYAIKMTETLIKHREQERQAAIEAGGSDIPLKPLTDQGYKVRQRSQMSQINPGVCEKLSERAIRSIYPEEVEKHDLDPYHHRYPRAESYHDLAVRLEPIILELEREQNDLLIIAHESVLRVLYAYLMHCSTTDIPKLKFPRDEIIEIIPAAYQNEAKRIHIPGLDPRMVPGSPEDIRIPVPSMPPIINKAAEMVADKVADED</sequence>
<keyword evidence="1" id="KW-0547">Nucleotide-binding</keyword>
<keyword evidence="2" id="KW-0067">ATP-binding</keyword>
<dbReference type="GO" id="GO:0005829">
    <property type="term" value="C:cytosol"/>
    <property type="evidence" value="ECO:0007669"/>
    <property type="project" value="TreeGrafter"/>
</dbReference>
<reference evidence="4 5" key="2">
    <citation type="submission" date="2015-05" db="EMBL/GenBank/DDBJ databases">
        <authorList>
            <person name="Morales-Cruz A."/>
            <person name="Amrine K.C."/>
            <person name="Cantu D."/>
        </authorList>
    </citation>
    <scope>NUCLEOTIDE SEQUENCE [LARGE SCALE GENOMIC DNA]</scope>
    <source>
        <strain evidence="4">DA912</strain>
    </source>
</reference>
<dbReference type="GO" id="GO:0005524">
    <property type="term" value="F:ATP binding"/>
    <property type="evidence" value="ECO:0007669"/>
    <property type="project" value="UniProtKB-KW"/>
</dbReference>
<evidence type="ECO:0000256" key="1">
    <source>
        <dbReference type="ARBA" id="ARBA00022741"/>
    </source>
</evidence>
<dbReference type="InterPro" id="IPR013078">
    <property type="entry name" value="His_Pase_superF_clade-1"/>
</dbReference>
<dbReference type="GO" id="GO:0006000">
    <property type="term" value="P:fructose metabolic process"/>
    <property type="evidence" value="ECO:0007669"/>
    <property type="project" value="InterPro"/>
</dbReference>
<accession>A0A0G2FJ50</accession>
<dbReference type="OrthoDB" id="267323at2759"/>
<dbReference type="Pfam" id="PF01591">
    <property type="entry name" value="6PF2K"/>
    <property type="match status" value="1"/>
</dbReference>
<dbReference type="GO" id="GO:0004331">
    <property type="term" value="F:fructose-2,6-bisphosphate 2-phosphatase activity"/>
    <property type="evidence" value="ECO:0007669"/>
    <property type="project" value="TreeGrafter"/>
</dbReference>
<dbReference type="AlphaFoldDB" id="A0A0G2FJ50"/>
<dbReference type="Pfam" id="PF00300">
    <property type="entry name" value="His_Phos_1"/>
    <property type="match status" value="1"/>
</dbReference>
<comment type="caution">
    <text evidence="4">The sequence shown here is derived from an EMBL/GenBank/DDBJ whole genome shotgun (WGS) entry which is preliminary data.</text>
</comment>
<dbReference type="Gene3D" id="3.40.50.1240">
    <property type="entry name" value="Phosphoglycerate mutase-like"/>
    <property type="match status" value="1"/>
</dbReference>
<organism evidence="4 5">
    <name type="scientific">Diaporthe ampelina</name>
    <dbReference type="NCBI Taxonomy" id="1214573"/>
    <lineage>
        <taxon>Eukaryota</taxon>
        <taxon>Fungi</taxon>
        <taxon>Dikarya</taxon>
        <taxon>Ascomycota</taxon>
        <taxon>Pezizomycotina</taxon>
        <taxon>Sordariomycetes</taxon>
        <taxon>Sordariomycetidae</taxon>
        <taxon>Diaporthales</taxon>
        <taxon>Diaporthaceae</taxon>
        <taxon>Diaporthe</taxon>
    </lineage>
</organism>
<evidence type="ECO:0000313" key="4">
    <source>
        <dbReference type="EMBL" id="KKY34397.1"/>
    </source>
</evidence>
<dbReference type="Proteomes" id="UP000034680">
    <property type="component" value="Unassembled WGS sequence"/>
</dbReference>
<dbReference type="InterPro" id="IPR013079">
    <property type="entry name" value="6Phosfructo_kin"/>
</dbReference>
<protein>
    <submittedName>
        <fullName evidence="4">Putative 6-phosphofructo-2-kinase fructose6-bisphosphate 2-phosphatase</fullName>
    </submittedName>
</protein>
<dbReference type="PANTHER" id="PTHR10606:SF39">
    <property type="entry name" value="6-PHOSPHOFRUCTO-2-KINASE_FRUCTOSE-2,6-BISPHOSPHATASE YLR345W-RELATED"/>
    <property type="match status" value="1"/>
</dbReference>